<dbReference type="InterPro" id="IPR029033">
    <property type="entry name" value="His_PPase_superfam"/>
</dbReference>
<dbReference type="Gene3D" id="3.40.50.1240">
    <property type="entry name" value="Phosphoglycerate mutase-like"/>
    <property type="match status" value="1"/>
</dbReference>
<feature type="compositionally biased region" description="Basic and acidic residues" evidence="5">
    <location>
        <begin position="638"/>
        <end position="648"/>
    </location>
</feature>
<feature type="transmembrane region" description="Helical" evidence="6">
    <location>
        <begin position="525"/>
        <end position="548"/>
    </location>
</feature>
<name>A0A0K3CNZ9_RHOTO</name>
<keyword evidence="2 6" id="KW-0812">Transmembrane</keyword>
<comment type="subcellular location">
    <subcellularLocation>
        <location evidence="1">Membrane</location>
        <topology evidence="1">Multi-pass membrane protein</topology>
    </subcellularLocation>
</comment>
<sequence length="1087" mass="117578">PGTFIIALTMGMTIAPKLEIYTQLICRAMPVEKSGVTLPPPVIEITDYSSPHLSRRAEPTTTWRILFEWSAAPAKEDLSTAAAGNSSTSMPVLAPAPGAPVRTGDTWSKQCHKSSAVQSSVAQLALLLSLLMGVLSSLTTGFWGAYSDRRGRKPVLLLALCGTLAMDTVFLLTVHYHHILSYNFLLLGPFLDGLVGGWSTAQATTSAYLSDVTSAGSRARVFSAIGGLMFGGFAFGPILGSLLITHTDGNVLAPFYAALAVHVVYLAVMAGVLPESLGEERRVAARERWVEERKVEAEAERAADERDRQTLPFAQRTGKKFRRVLAKQFRFLRPLSLLLPKPRSDASVAEEDRTNIEWGAGMEMYEHPEEVWRRGEGKRGRDWGLTKIAMAYASYMMIIAVMSVKLLYANYTFGWSATEDGFFLSFIGFLRVVTLIGILPLVIKLVRRRPAPIPPRPRPSTPHSASEQWDKEKRWLRVVHDSHFDLGLAKASLVLDLAGFLLFLSSPCLLATLSTSMRGSPQHVALFLTATFLQSLGSGASPAIQSLALAHASPRDAGRLFASLSVVQSLSSQVFGPIVFGSVFISTVGKWSEAIFALASALAAVAIGCLMGVRLRRVFVPASTGEAGVEAGGADAPKPGEEERGRIDGRIGGRVHPILVATGRVLTESKLRRYCGSDGSHRQEGGGGGRELRARGASGVNIRPPATIASLLFRCSSSSAPHPLSHLATRQLSTMAPLILTMVRHGESKDNLTALWAGHRDAPLSTHGYSQALRLGEAFADVPITAHTTAKKVYEANKTTPKPPFTVSPLLREQFFGEAEGAPWDAGKYSSAHLPWEDHRAFRLAPNAESLNDVAHRADLVLRHFVLPHVFATAHVPPSASHPDQHHIMLFAHGIWLSEMLFALKRAGDPRIRFVKSGGYQNTAWTRVEIELDDHSALHALPSSAVGGQEGQQPPQNGQYASPPAPSEAAPTASPNTSPSRKSAPSSLSKSRLAADDADRPPLPDEFHSLLPTLPAVPPRDPSLPPAWPHADDHSRPVPKLRHRVVVFGQADHLNGLKRTRGGVGSGAWDDKQRGLKEFFAALFKCS</sequence>
<feature type="transmembrane region" description="Helical" evidence="6">
    <location>
        <begin position="221"/>
        <end position="245"/>
    </location>
</feature>
<feature type="transmembrane region" description="Helical" evidence="6">
    <location>
        <begin position="121"/>
        <end position="143"/>
    </location>
</feature>
<dbReference type="SUPFAM" id="SSF53254">
    <property type="entry name" value="Phosphoglycerate mutase-like"/>
    <property type="match status" value="1"/>
</dbReference>
<dbReference type="PROSITE" id="PS00175">
    <property type="entry name" value="PG_MUTASE"/>
    <property type="match status" value="1"/>
</dbReference>
<dbReference type="EMBL" id="CWKI01000014">
    <property type="protein sequence ID" value="CTR10718.1"/>
    <property type="molecule type" value="Genomic_DNA"/>
</dbReference>
<organism evidence="7 8">
    <name type="scientific">Rhodotorula toruloides</name>
    <name type="common">Yeast</name>
    <name type="synonym">Rhodosporidium toruloides</name>
    <dbReference type="NCBI Taxonomy" id="5286"/>
    <lineage>
        <taxon>Eukaryota</taxon>
        <taxon>Fungi</taxon>
        <taxon>Dikarya</taxon>
        <taxon>Basidiomycota</taxon>
        <taxon>Pucciniomycotina</taxon>
        <taxon>Microbotryomycetes</taxon>
        <taxon>Sporidiobolales</taxon>
        <taxon>Sporidiobolaceae</taxon>
        <taxon>Rhodotorula</taxon>
    </lineage>
</organism>
<evidence type="ECO:0000256" key="2">
    <source>
        <dbReference type="ARBA" id="ARBA00022692"/>
    </source>
</evidence>
<protein>
    <submittedName>
        <fullName evidence="7">FGENESH: predicted gene_14.129 protein</fullName>
    </submittedName>
</protein>
<feature type="non-terminal residue" evidence="7">
    <location>
        <position position="1087"/>
    </location>
</feature>
<gene>
    <name evidence="7" type="primary">FGENESH: predicted gene_14.129</name>
    <name evidence="7" type="ORF">BN2166_0065790</name>
</gene>
<feature type="compositionally biased region" description="Low complexity" evidence="5">
    <location>
        <begin position="951"/>
        <end position="992"/>
    </location>
</feature>
<keyword evidence="8" id="KW-1185">Reference proteome</keyword>
<dbReference type="InterPro" id="IPR001345">
    <property type="entry name" value="PG/BPGM_mutase_AS"/>
</dbReference>
<keyword evidence="4 6" id="KW-0472">Membrane</keyword>
<dbReference type="PANTHER" id="PTHR23507:SF1">
    <property type="entry name" value="FI18259P1-RELATED"/>
    <property type="match status" value="1"/>
</dbReference>
<feature type="region of interest" description="Disordered" evidence="5">
    <location>
        <begin position="676"/>
        <end position="697"/>
    </location>
</feature>
<reference evidence="7 8" key="1">
    <citation type="submission" date="2015-07" db="EMBL/GenBank/DDBJ databases">
        <authorList>
            <person name="Cajimat M.N.B."/>
            <person name="Milazzo M.L."/>
            <person name="Fulhorst C.F."/>
        </authorList>
    </citation>
    <scope>NUCLEOTIDE SEQUENCE [LARGE SCALE GENOMIC DNA]</scope>
    <source>
        <strain evidence="7">Single colony</strain>
    </source>
</reference>
<dbReference type="Gene3D" id="1.20.1250.20">
    <property type="entry name" value="MFS general substrate transporter like domains"/>
    <property type="match status" value="1"/>
</dbReference>
<dbReference type="Proteomes" id="UP000199069">
    <property type="component" value="Unassembled WGS sequence"/>
</dbReference>
<proteinExistence type="predicted"/>
<feature type="region of interest" description="Disordered" evidence="5">
    <location>
        <begin position="944"/>
        <end position="1036"/>
    </location>
</feature>
<evidence type="ECO:0000256" key="1">
    <source>
        <dbReference type="ARBA" id="ARBA00004141"/>
    </source>
</evidence>
<dbReference type="GO" id="GO:0016020">
    <property type="term" value="C:membrane"/>
    <property type="evidence" value="ECO:0007669"/>
    <property type="project" value="UniProtKB-SubCell"/>
</dbReference>
<dbReference type="InterPro" id="IPR013078">
    <property type="entry name" value="His_Pase_superF_clade-1"/>
</dbReference>
<accession>A0A0K3CNZ9</accession>
<dbReference type="GO" id="GO:0022857">
    <property type="term" value="F:transmembrane transporter activity"/>
    <property type="evidence" value="ECO:0007669"/>
    <property type="project" value="InterPro"/>
</dbReference>
<evidence type="ECO:0000313" key="7">
    <source>
        <dbReference type="EMBL" id="CTR10718.1"/>
    </source>
</evidence>
<dbReference type="PANTHER" id="PTHR23507">
    <property type="entry name" value="ZGC:174356"/>
    <property type="match status" value="1"/>
</dbReference>
<feature type="compositionally biased region" description="Pro residues" evidence="5">
    <location>
        <begin position="1015"/>
        <end position="1028"/>
    </location>
</feature>
<evidence type="ECO:0000256" key="6">
    <source>
        <dbReference type="SAM" id="Phobius"/>
    </source>
</evidence>
<evidence type="ECO:0000256" key="3">
    <source>
        <dbReference type="ARBA" id="ARBA00022989"/>
    </source>
</evidence>
<feature type="compositionally biased region" description="Basic and acidic residues" evidence="5">
    <location>
        <begin position="679"/>
        <end position="694"/>
    </location>
</feature>
<keyword evidence="3 6" id="KW-1133">Transmembrane helix</keyword>
<feature type="transmembrane region" description="Helical" evidence="6">
    <location>
        <begin position="251"/>
        <end position="273"/>
    </location>
</feature>
<dbReference type="AlphaFoldDB" id="A0A0K3CNZ9"/>
<evidence type="ECO:0000313" key="8">
    <source>
        <dbReference type="Proteomes" id="UP000199069"/>
    </source>
</evidence>
<dbReference type="Pfam" id="PF07690">
    <property type="entry name" value="MFS_1"/>
    <property type="match status" value="2"/>
</dbReference>
<feature type="transmembrane region" description="Helical" evidence="6">
    <location>
        <begin position="155"/>
        <end position="176"/>
    </location>
</feature>
<feature type="transmembrane region" description="Helical" evidence="6">
    <location>
        <begin position="388"/>
        <end position="409"/>
    </location>
</feature>
<dbReference type="SUPFAM" id="SSF103473">
    <property type="entry name" value="MFS general substrate transporter"/>
    <property type="match status" value="2"/>
</dbReference>
<dbReference type="InterPro" id="IPR036259">
    <property type="entry name" value="MFS_trans_sf"/>
</dbReference>
<dbReference type="SMART" id="SM00855">
    <property type="entry name" value="PGAM"/>
    <property type="match status" value="1"/>
</dbReference>
<dbReference type="InterPro" id="IPR011701">
    <property type="entry name" value="MFS"/>
</dbReference>
<dbReference type="CDD" id="cd07067">
    <property type="entry name" value="HP_PGM_like"/>
    <property type="match status" value="1"/>
</dbReference>
<evidence type="ECO:0000256" key="5">
    <source>
        <dbReference type="SAM" id="MobiDB-lite"/>
    </source>
</evidence>
<evidence type="ECO:0000256" key="4">
    <source>
        <dbReference type="ARBA" id="ARBA00023136"/>
    </source>
</evidence>
<feature type="compositionally biased region" description="Basic and acidic residues" evidence="5">
    <location>
        <begin position="993"/>
        <end position="1008"/>
    </location>
</feature>
<feature type="compositionally biased region" description="Low complexity" evidence="5">
    <location>
        <begin position="627"/>
        <end position="636"/>
    </location>
</feature>
<feature type="transmembrane region" description="Helical" evidence="6">
    <location>
        <begin position="560"/>
        <end position="588"/>
    </location>
</feature>
<dbReference type="Pfam" id="PF00300">
    <property type="entry name" value="His_Phos_1"/>
    <property type="match status" value="1"/>
</dbReference>
<dbReference type="GO" id="GO:0003824">
    <property type="term" value="F:catalytic activity"/>
    <property type="evidence" value="ECO:0007669"/>
    <property type="project" value="InterPro"/>
</dbReference>
<feature type="transmembrane region" description="Helical" evidence="6">
    <location>
        <begin position="421"/>
        <end position="443"/>
    </location>
</feature>
<feature type="region of interest" description="Disordered" evidence="5">
    <location>
        <begin position="627"/>
        <end position="648"/>
    </location>
</feature>
<feature type="transmembrane region" description="Helical" evidence="6">
    <location>
        <begin position="594"/>
        <end position="613"/>
    </location>
</feature>
<feature type="non-terminal residue" evidence="7">
    <location>
        <position position="1"/>
    </location>
</feature>
<feature type="transmembrane region" description="Helical" evidence="6">
    <location>
        <begin position="493"/>
        <end position="513"/>
    </location>
</feature>